<comment type="caution">
    <text evidence="2">The sequence shown here is derived from an EMBL/GenBank/DDBJ whole genome shotgun (WGS) entry which is preliminary data.</text>
</comment>
<reference evidence="2" key="1">
    <citation type="submission" date="2022-06" db="EMBL/GenBank/DDBJ databases">
        <title>PHB producers.</title>
        <authorList>
            <person name="Besaury L."/>
        </authorList>
    </citation>
    <scope>NUCLEOTIDE SEQUENCE</scope>
    <source>
        <strain evidence="2 3">SEWS6</strain>
    </source>
</reference>
<evidence type="ECO:0000313" key="1">
    <source>
        <dbReference type="EMBL" id="MCX4150453.1"/>
    </source>
</evidence>
<gene>
    <name evidence="2" type="ORF">NIE36_34660</name>
    <name evidence="1" type="ORF">OSB80_34745</name>
</gene>
<proteinExistence type="predicted"/>
<protein>
    <submittedName>
        <fullName evidence="2">Uncharacterized protein</fullName>
    </submittedName>
</protein>
<dbReference type="EMBL" id="JAPKHW010000041">
    <property type="protein sequence ID" value="MCX4150453.1"/>
    <property type="molecule type" value="Genomic_DNA"/>
</dbReference>
<accession>A0AAP5ERL2</accession>
<dbReference type="RefSeq" id="WP_171929023.1">
    <property type="nucleotide sequence ID" value="NZ_JAMXWF010000041.1"/>
</dbReference>
<organism evidence="2 4">
    <name type="scientific">Paraburkholderia madseniana</name>
    <dbReference type="NCBI Taxonomy" id="2599607"/>
    <lineage>
        <taxon>Bacteria</taxon>
        <taxon>Pseudomonadati</taxon>
        <taxon>Pseudomonadota</taxon>
        <taxon>Betaproteobacteria</taxon>
        <taxon>Burkholderiales</taxon>
        <taxon>Burkholderiaceae</taxon>
        <taxon>Paraburkholderia</taxon>
    </lineage>
</organism>
<keyword evidence="3" id="KW-1185">Reference proteome</keyword>
<dbReference type="AlphaFoldDB" id="A0AAP5ERL2"/>
<name>A0AAP5ERL2_9BURK</name>
<dbReference type="Proteomes" id="UP001209412">
    <property type="component" value="Unassembled WGS sequence"/>
</dbReference>
<sequence length="62" mass="6557">MANTTTNKTAGLERITTATGDSTIACLRCTNVEGGLHRIGDQEAYNHKVHCGDDALARRAGV</sequence>
<evidence type="ECO:0000313" key="4">
    <source>
        <dbReference type="Proteomes" id="UP001242288"/>
    </source>
</evidence>
<dbReference type="EMBL" id="JAMXWF010000041">
    <property type="protein sequence ID" value="MDQ6412268.1"/>
    <property type="molecule type" value="Genomic_DNA"/>
</dbReference>
<evidence type="ECO:0000313" key="3">
    <source>
        <dbReference type="Proteomes" id="UP001209412"/>
    </source>
</evidence>
<evidence type="ECO:0000313" key="2">
    <source>
        <dbReference type="EMBL" id="MDQ6412268.1"/>
    </source>
</evidence>
<dbReference type="Proteomes" id="UP001242288">
    <property type="component" value="Unassembled WGS sequence"/>
</dbReference>